<feature type="transmembrane region" description="Helical" evidence="1">
    <location>
        <begin position="221"/>
        <end position="240"/>
    </location>
</feature>
<feature type="transmembrane region" description="Helical" evidence="1">
    <location>
        <begin position="82"/>
        <end position="102"/>
    </location>
</feature>
<feature type="transmembrane region" description="Helical" evidence="1">
    <location>
        <begin position="252"/>
        <end position="270"/>
    </location>
</feature>
<dbReference type="EMBL" id="JACWFH010000036">
    <property type="protein sequence ID" value="MBY0099418.1"/>
    <property type="molecule type" value="Genomic_DNA"/>
</dbReference>
<dbReference type="NCBIfam" id="NF038403">
    <property type="entry name" value="perm_prefix_1"/>
    <property type="match status" value="1"/>
</dbReference>
<proteinExistence type="predicted"/>
<evidence type="ECO:0000313" key="2">
    <source>
        <dbReference type="EMBL" id="MBY0099418.1"/>
    </source>
</evidence>
<organism evidence="2 3">
    <name type="scientific">Mesobacillus maritimus</name>
    <dbReference type="NCBI Taxonomy" id="1643336"/>
    <lineage>
        <taxon>Bacteria</taxon>
        <taxon>Bacillati</taxon>
        <taxon>Bacillota</taxon>
        <taxon>Bacilli</taxon>
        <taxon>Bacillales</taxon>
        <taxon>Bacillaceae</taxon>
        <taxon>Mesobacillus</taxon>
    </lineage>
</organism>
<evidence type="ECO:0000313" key="3">
    <source>
        <dbReference type="Proteomes" id="UP000769780"/>
    </source>
</evidence>
<sequence length="280" mass="32393">MKQIEAFVDSVYQNVGGNKKEIQELKAEMKNHLLEAVHELKNEGKTEQEAIKIAIERFGGEQEMRSVVGQLFKAQKTFAKRVLYIAFTFLICSFIAWGVIWGNELKNANENSAIITNILSIVKNKEVISEDMKEEIEALVQDTDHISKVEIINAGEGGVTWEDIDNYFDYVREAKPTYQYERELWSPEWLLVDYFTYGFGEDDNEWFVNIEHRNFDTLVPLSLYIGFAVYATLFTIWAIINAYHHRRLNTGWVIAFALFNVIGYLVYFLVGKKVQSNTIS</sequence>
<evidence type="ECO:0008006" key="4">
    <source>
        <dbReference type="Google" id="ProtNLM"/>
    </source>
</evidence>
<name>A0ABS7KAX2_9BACI</name>
<dbReference type="InterPro" id="IPR047928">
    <property type="entry name" value="Perm_prefix_1"/>
</dbReference>
<keyword evidence="1" id="KW-0472">Membrane</keyword>
<keyword evidence="3" id="KW-1185">Reference proteome</keyword>
<evidence type="ECO:0000256" key="1">
    <source>
        <dbReference type="SAM" id="Phobius"/>
    </source>
</evidence>
<accession>A0ABS7KAX2</accession>
<protein>
    <recommendedName>
        <fullName evidence="4">Cardiolipin synthase N-terminal domain-containing protein</fullName>
    </recommendedName>
</protein>
<dbReference type="RefSeq" id="WP_221875633.1">
    <property type="nucleotide sequence ID" value="NZ_JACWFH010000036.1"/>
</dbReference>
<comment type="caution">
    <text evidence="2">The sequence shown here is derived from an EMBL/GenBank/DDBJ whole genome shotgun (WGS) entry which is preliminary data.</text>
</comment>
<dbReference type="Proteomes" id="UP000769780">
    <property type="component" value="Unassembled WGS sequence"/>
</dbReference>
<keyword evidence="1" id="KW-0812">Transmembrane</keyword>
<gene>
    <name evidence="2" type="ORF">H0185_21865</name>
</gene>
<reference evidence="2 3" key="1">
    <citation type="submission" date="2020-07" db="EMBL/GenBank/DDBJ databases">
        <title>Fungal Genomes of the International Space Station.</title>
        <authorList>
            <person name="Seuylemezian A."/>
            <person name="Singh N.K."/>
            <person name="Wood J."/>
            <person name="Venkateswaran K."/>
        </authorList>
    </citation>
    <scope>NUCLEOTIDE SEQUENCE [LARGE SCALE GENOMIC DNA]</scope>
    <source>
        <strain evidence="2 3">PL-B2</strain>
    </source>
</reference>
<keyword evidence="1" id="KW-1133">Transmembrane helix</keyword>